<dbReference type="GO" id="GO:0005737">
    <property type="term" value="C:cytoplasm"/>
    <property type="evidence" value="ECO:0007669"/>
    <property type="project" value="UniProtKB-SubCell"/>
</dbReference>
<dbReference type="NCBIfam" id="TIGR00037">
    <property type="entry name" value="eIF_5A"/>
    <property type="match status" value="1"/>
</dbReference>
<dbReference type="SUPFAM" id="SSF50249">
    <property type="entry name" value="Nucleic acid-binding proteins"/>
    <property type="match status" value="1"/>
</dbReference>
<dbReference type="PIRSF" id="PIRSF003025">
    <property type="entry name" value="eIF5A"/>
    <property type="match status" value="1"/>
</dbReference>
<dbReference type="InterPro" id="IPR020189">
    <property type="entry name" value="IF5A_C"/>
</dbReference>
<evidence type="ECO:0000313" key="11">
    <source>
        <dbReference type="Proteomes" id="UP000006726"/>
    </source>
</evidence>
<dbReference type="InterPro" id="IPR012340">
    <property type="entry name" value="NA-bd_OB-fold"/>
</dbReference>
<dbReference type="SMART" id="SM01376">
    <property type="entry name" value="eIF-5a"/>
    <property type="match status" value="1"/>
</dbReference>
<sequence>LLLSLNMSEDEQQFDSVDAGASHCYPMAAGSIKKNGYCMLKGKPCKVVDMSTSKTGKHGHAKAHIVGLDIFTNKKYEDVCPTSHNMAVPFVKRSEYQLIDIHDNFTSLLTENGSTKDDLALPTDAEGNPDEVAIQIQQMYADGKAILVGVLAACGIEKIVSAKELA</sequence>
<feature type="non-terminal residue" evidence="10">
    <location>
        <position position="1"/>
    </location>
</feature>
<comment type="PTM">
    <text evidence="8">eIF-5A seems to be the only eukaryotic protein to have a hypusine residue which is a post-translational modification of a lysine by the addition of a butylamino group.</text>
</comment>
<evidence type="ECO:0000259" key="9">
    <source>
        <dbReference type="SMART" id="SM01376"/>
    </source>
</evidence>
<dbReference type="KEGG" id="cpv:cgd7_2300"/>
<dbReference type="Pfam" id="PF01287">
    <property type="entry name" value="eIF-5a"/>
    <property type="match status" value="1"/>
</dbReference>
<evidence type="ECO:0000256" key="3">
    <source>
        <dbReference type="ARBA" id="ARBA00022490"/>
    </source>
</evidence>
<dbReference type="CDD" id="cd04468">
    <property type="entry name" value="S1_eIF5A"/>
    <property type="match status" value="1"/>
</dbReference>
<dbReference type="PANTHER" id="PTHR11673">
    <property type="entry name" value="TRANSLATION INITIATION FACTOR 5A FAMILY MEMBER"/>
    <property type="match status" value="1"/>
</dbReference>
<dbReference type="InterPro" id="IPR048670">
    <property type="entry name" value="IF5A-like_N"/>
</dbReference>
<dbReference type="EMBL" id="AAEE01000001">
    <property type="protein sequence ID" value="EAK90619.1"/>
    <property type="molecule type" value="Genomic_DNA"/>
</dbReference>
<dbReference type="GO" id="GO:0003746">
    <property type="term" value="F:translation elongation factor activity"/>
    <property type="evidence" value="ECO:0007669"/>
    <property type="project" value="UniProtKB-UniRule"/>
</dbReference>
<comment type="function">
    <text evidence="8">Translation factor that promotes translation elongation and termination, particularly upon ribosome stalling at specific amino acid sequence contexts. Binds between the exit (E) and peptidyl (P) site of the ribosome and promotes rescue of stalled ribosome: specifically required for efficient translation of polyproline-containing peptides as well as other motifs that stall the ribosome. Acts as ribosome quality control (RQC) cofactor by joining the RQC complex to facilitate peptidyl transfer during CAT tailing step.</text>
</comment>
<evidence type="ECO:0000256" key="7">
    <source>
        <dbReference type="ARBA" id="ARBA00023071"/>
    </source>
</evidence>
<dbReference type="InterPro" id="IPR019769">
    <property type="entry name" value="Trans_elong_IF5A_hypusine_site"/>
</dbReference>
<evidence type="ECO:0000256" key="1">
    <source>
        <dbReference type="ARBA" id="ARBA00004496"/>
    </source>
</evidence>
<keyword evidence="5" id="KW-0694">RNA-binding</keyword>
<name>Q5CYH7_CRYPI</name>
<feature type="domain" description="Translation initiation factor 5A C-terminal" evidence="9">
    <location>
        <begin position="90"/>
        <end position="163"/>
    </location>
</feature>
<organism evidence="10 11">
    <name type="scientific">Cryptosporidium parvum (strain Iowa II)</name>
    <dbReference type="NCBI Taxonomy" id="353152"/>
    <lineage>
        <taxon>Eukaryota</taxon>
        <taxon>Sar</taxon>
        <taxon>Alveolata</taxon>
        <taxon>Apicomplexa</taxon>
        <taxon>Conoidasida</taxon>
        <taxon>Coccidia</taxon>
        <taxon>Eucoccidiorida</taxon>
        <taxon>Eimeriorina</taxon>
        <taxon>Cryptosporidiidae</taxon>
        <taxon>Cryptosporidium</taxon>
    </lineage>
</organism>
<evidence type="ECO:0000256" key="2">
    <source>
        <dbReference type="ARBA" id="ARBA00006016"/>
    </source>
</evidence>
<evidence type="ECO:0000256" key="5">
    <source>
        <dbReference type="ARBA" id="ARBA00022884"/>
    </source>
</evidence>
<dbReference type="OrthoDB" id="9975114at2759"/>
<dbReference type="Gene3D" id="2.40.50.140">
    <property type="entry name" value="Nucleic acid-binding proteins"/>
    <property type="match status" value="1"/>
</dbReference>
<evidence type="ECO:0000256" key="6">
    <source>
        <dbReference type="ARBA" id="ARBA00022917"/>
    </source>
</evidence>
<keyword evidence="7 8" id="KW-0385">Hypusine</keyword>
<dbReference type="FunFam" id="2.40.50.140:FF:000034">
    <property type="entry name" value="Eukaryotic translation initiation factor 5A"/>
    <property type="match status" value="1"/>
</dbReference>
<dbReference type="SUPFAM" id="SSF50104">
    <property type="entry name" value="Translation proteins SH3-like domain"/>
    <property type="match status" value="1"/>
</dbReference>
<keyword evidence="3" id="KW-0963">Cytoplasm</keyword>
<dbReference type="GO" id="GO:0003723">
    <property type="term" value="F:RNA binding"/>
    <property type="evidence" value="ECO:0007669"/>
    <property type="project" value="UniProtKB-KW"/>
</dbReference>
<evidence type="ECO:0000313" key="10">
    <source>
        <dbReference type="EMBL" id="EAK90619.1"/>
    </source>
</evidence>
<evidence type="ECO:0000256" key="8">
    <source>
        <dbReference type="RuleBase" id="RU362005"/>
    </source>
</evidence>
<dbReference type="GO" id="GO:0045901">
    <property type="term" value="P:positive regulation of translational elongation"/>
    <property type="evidence" value="ECO:0007669"/>
    <property type="project" value="UniProtKB-UniRule"/>
</dbReference>
<dbReference type="Gene3D" id="2.30.30.30">
    <property type="match status" value="1"/>
</dbReference>
<keyword evidence="11" id="KW-1185">Reference proteome</keyword>
<gene>
    <name evidence="10" type="ORF">cgd7_2300</name>
</gene>
<dbReference type="STRING" id="353152.Q5CYH7"/>
<comment type="caution">
    <text evidence="10">The sequence shown here is derived from an EMBL/GenBank/DDBJ whole genome shotgun (WGS) entry which is preliminary data.</text>
</comment>
<dbReference type="Pfam" id="PF21485">
    <property type="entry name" value="IF5A-like_N"/>
    <property type="match status" value="1"/>
</dbReference>
<dbReference type="GO" id="GO:0003743">
    <property type="term" value="F:translation initiation factor activity"/>
    <property type="evidence" value="ECO:0007669"/>
    <property type="project" value="UniProtKB-KW"/>
</dbReference>
<dbReference type="AlphaFoldDB" id="Q5CYH7"/>
<dbReference type="InterPro" id="IPR001884">
    <property type="entry name" value="IF5A-like"/>
</dbReference>
<dbReference type="OMA" id="KDDVRMP"/>
<dbReference type="InParanoid" id="Q5CYH7"/>
<proteinExistence type="inferred from homology"/>
<reference evidence="10 11" key="1">
    <citation type="journal article" date="2004" name="Science">
        <title>Complete genome sequence of the apicomplexan, Cryptosporidium parvum.</title>
        <authorList>
            <person name="Abrahamsen M.S."/>
            <person name="Templeton T.J."/>
            <person name="Enomoto S."/>
            <person name="Abrahante J.E."/>
            <person name="Zhu G."/>
            <person name="Lancto C.A."/>
            <person name="Deng M."/>
            <person name="Liu C."/>
            <person name="Widmer G."/>
            <person name="Tzipori S."/>
            <person name="Buck G.A."/>
            <person name="Xu P."/>
            <person name="Bankier A.T."/>
            <person name="Dear P.H."/>
            <person name="Konfortov B.A."/>
            <person name="Spriggs H.F."/>
            <person name="Iyer L."/>
            <person name="Anantharaman V."/>
            <person name="Aravind L."/>
            <person name="Kapur V."/>
        </authorList>
    </citation>
    <scope>NUCLEOTIDE SEQUENCE [LARGE SCALE GENOMIC DNA]</scope>
    <source>
        <strain evidence="11">Iowa II</strain>
    </source>
</reference>
<dbReference type="Proteomes" id="UP000006726">
    <property type="component" value="Chromosome 7"/>
</dbReference>
<dbReference type="InterPro" id="IPR014722">
    <property type="entry name" value="Rib_uL2_dom2"/>
</dbReference>
<accession>Q5CYH7</accession>
<dbReference type="GO" id="GO:0045905">
    <property type="term" value="P:positive regulation of translational termination"/>
    <property type="evidence" value="ECO:0007669"/>
    <property type="project" value="UniProtKB-UniRule"/>
</dbReference>
<comment type="subcellular location">
    <subcellularLocation>
        <location evidence="1">Cytoplasm</location>
    </subcellularLocation>
</comment>
<dbReference type="GeneID" id="3371967"/>
<keyword evidence="6 8" id="KW-0648">Protein biosynthesis</keyword>
<dbReference type="FunFam" id="2.30.30.30:FF:000007">
    <property type="entry name" value="Eukaryotic translation initiation factor 5A"/>
    <property type="match status" value="1"/>
</dbReference>
<keyword evidence="4" id="KW-0251">Elongation factor</keyword>
<dbReference type="RefSeq" id="XP_628403.1">
    <property type="nucleotide sequence ID" value="XM_628401.1"/>
</dbReference>
<dbReference type="InterPro" id="IPR008991">
    <property type="entry name" value="Translation_prot_SH3-like_sf"/>
</dbReference>
<dbReference type="PROSITE" id="PS00302">
    <property type="entry name" value="IF5A_HYPUSINE"/>
    <property type="match status" value="1"/>
</dbReference>
<keyword evidence="10" id="KW-0396">Initiation factor</keyword>
<dbReference type="FunCoup" id="Q5CYH7">
    <property type="interactions" value="221"/>
</dbReference>
<protein>
    <recommendedName>
        <fullName evidence="8">Eukaryotic translation initiation factor 5A</fullName>
        <shortName evidence="8">eIF-5A</shortName>
    </recommendedName>
</protein>
<dbReference type="GO" id="GO:0043022">
    <property type="term" value="F:ribosome binding"/>
    <property type="evidence" value="ECO:0007669"/>
    <property type="project" value="UniProtKB-UniRule"/>
</dbReference>
<evidence type="ECO:0000256" key="4">
    <source>
        <dbReference type="ARBA" id="ARBA00022768"/>
    </source>
</evidence>
<comment type="similarity">
    <text evidence="2 8">Belongs to the eIF-5A family.</text>
</comment>